<dbReference type="SUPFAM" id="SSF69318">
    <property type="entry name" value="Integrin alpha N-terminal domain"/>
    <property type="match status" value="2"/>
</dbReference>
<name>A0A5C5VS25_9BACT</name>
<dbReference type="InterPro" id="IPR036439">
    <property type="entry name" value="Dockerin_dom_sf"/>
</dbReference>
<dbReference type="PANTHER" id="PTHR16026">
    <property type="entry name" value="CARTILAGE ACIDIC PROTEIN 1"/>
    <property type="match status" value="1"/>
</dbReference>
<dbReference type="OrthoDB" id="5287961at2"/>
<keyword evidence="4" id="KW-1185">Reference proteome</keyword>
<keyword evidence="1" id="KW-0732">Signal</keyword>
<comment type="caution">
    <text evidence="3">The sequence shown here is derived from an EMBL/GenBank/DDBJ whole genome shotgun (WGS) entry which is preliminary data.</text>
</comment>
<dbReference type="InterPro" id="IPR002105">
    <property type="entry name" value="Dockerin_1_rpt"/>
</dbReference>
<evidence type="ECO:0000313" key="3">
    <source>
        <dbReference type="EMBL" id="TWT41436.1"/>
    </source>
</evidence>
<dbReference type="Gene3D" id="1.10.1330.10">
    <property type="entry name" value="Dockerin domain"/>
    <property type="match status" value="1"/>
</dbReference>
<dbReference type="Pfam" id="PF13517">
    <property type="entry name" value="FG-GAP_3"/>
    <property type="match status" value="2"/>
</dbReference>
<dbReference type="InterPro" id="IPR011519">
    <property type="entry name" value="UnbV_ASPIC"/>
</dbReference>
<evidence type="ECO:0000259" key="2">
    <source>
        <dbReference type="Pfam" id="PF07593"/>
    </source>
</evidence>
<evidence type="ECO:0000313" key="4">
    <source>
        <dbReference type="Proteomes" id="UP000318995"/>
    </source>
</evidence>
<dbReference type="EMBL" id="SJPH01000009">
    <property type="protein sequence ID" value="TWT41436.1"/>
    <property type="molecule type" value="Genomic_DNA"/>
</dbReference>
<protein>
    <submittedName>
        <fullName evidence="3">FG-GAP repeat protein</fullName>
    </submittedName>
</protein>
<dbReference type="RefSeq" id="WP_146575340.1">
    <property type="nucleotide sequence ID" value="NZ_SJPH01000009.1"/>
</dbReference>
<dbReference type="Gene3D" id="2.130.10.130">
    <property type="entry name" value="Integrin alpha, N-terminal"/>
    <property type="match status" value="1"/>
</dbReference>
<accession>A0A5C5VS25</accession>
<dbReference type="GO" id="GO:0004553">
    <property type="term" value="F:hydrolase activity, hydrolyzing O-glycosyl compounds"/>
    <property type="evidence" value="ECO:0007669"/>
    <property type="project" value="InterPro"/>
</dbReference>
<feature type="domain" description="ASPIC/UnbV" evidence="2">
    <location>
        <begin position="429"/>
        <end position="500"/>
    </location>
</feature>
<dbReference type="AlphaFoldDB" id="A0A5C5VS25"/>
<dbReference type="Pfam" id="PF00404">
    <property type="entry name" value="Dockerin_1"/>
    <property type="match status" value="1"/>
</dbReference>
<dbReference type="GO" id="GO:0000272">
    <property type="term" value="P:polysaccharide catabolic process"/>
    <property type="evidence" value="ECO:0007669"/>
    <property type="project" value="InterPro"/>
</dbReference>
<dbReference type="InterPro" id="IPR028994">
    <property type="entry name" value="Integrin_alpha_N"/>
</dbReference>
<gene>
    <name evidence="3" type="ORF">Pla111_31510</name>
</gene>
<dbReference type="PANTHER" id="PTHR16026:SF0">
    <property type="entry name" value="CARTILAGE ACIDIC PROTEIN 1"/>
    <property type="match status" value="1"/>
</dbReference>
<reference evidence="3 4" key="1">
    <citation type="submission" date="2019-02" db="EMBL/GenBank/DDBJ databases">
        <title>Deep-cultivation of Planctomycetes and their phenomic and genomic characterization uncovers novel biology.</title>
        <authorList>
            <person name="Wiegand S."/>
            <person name="Jogler M."/>
            <person name="Boedeker C."/>
            <person name="Pinto D."/>
            <person name="Vollmers J."/>
            <person name="Rivas-Marin E."/>
            <person name="Kohn T."/>
            <person name="Peeters S.H."/>
            <person name="Heuer A."/>
            <person name="Rast P."/>
            <person name="Oberbeckmann S."/>
            <person name="Bunk B."/>
            <person name="Jeske O."/>
            <person name="Meyerdierks A."/>
            <person name="Storesund J.E."/>
            <person name="Kallscheuer N."/>
            <person name="Luecker S."/>
            <person name="Lage O.M."/>
            <person name="Pohl T."/>
            <person name="Merkel B.J."/>
            <person name="Hornburger P."/>
            <person name="Mueller R.-W."/>
            <person name="Bruemmer F."/>
            <person name="Labrenz M."/>
            <person name="Spormann A.M."/>
            <person name="Op Den Camp H."/>
            <person name="Overmann J."/>
            <person name="Amann R."/>
            <person name="Jetten M.S.M."/>
            <person name="Mascher T."/>
            <person name="Medema M.H."/>
            <person name="Devos D.P."/>
            <person name="Kaster A.-K."/>
            <person name="Ovreas L."/>
            <person name="Rohde M."/>
            <person name="Galperin M.Y."/>
            <person name="Jogler C."/>
        </authorList>
    </citation>
    <scope>NUCLEOTIDE SEQUENCE [LARGE SCALE GENOMIC DNA]</scope>
    <source>
        <strain evidence="3 4">Pla111</strain>
    </source>
</reference>
<proteinExistence type="predicted"/>
<dbReference type="InterPro" id="IPR013517">
    <property type="entry name" value="FG-GAP"/>
</dbReference>
<dbReference type="PROSITE" id="PS00018">
    <property type="entry name" value="EF_HAND_1"/>
    <property type="match status" value="1"/>
</dbReference>
<organism evidence="3 4">
    <name type="scientific">Botrimarina hoheduenensis</name>
    <dbReference type="NCBI Taxonomy" id="2528000"/>
    <lineage>
        <taxon>Bacteria</taxon>
        <taxon>Pseudomonadati</taxon>
        <taxon>Planctomycetota</taxon>
        <taxon>Planctomycetia</taxon>
        <taxon>Pirellulales</taxon>
        <taxon>Lacipirellulaceae</taxon>
        <taxon>Botrimarina</taxon>
    </lineage>
</organism>
<dbReference type="InterPro" id="IPR027039">
    <property type="entry name" value="Crtac1"/>
</dbReference>
<evidence type="ECO:0000256" key="1">
    <source>
        <dbReference type="ARBA" id="ARBA00022729"/>
    </source>
</evidence>
<sequence length="591" mass="63644">MFDHRFLRLFSIALVVGMASQATAFFTNVGGLLLNRNLDARSASLADIDNDNDLDLLFQGGVGAQLLFRNNLSSSGVPTFTEVADWTAIGVTAGSWSAAWADIDNDGFVDAFVGQSNIGQTGDVLINNGAGSFLNRSGSLGLNDPGFHQNVAWADMDRNGRLDLVIAMEGPEPHEIYLQGATGTFTPVGAAAGFQNLPAEKAYGMAIGDTDGDGDLDIYISTCRPNNNIRNFFYENQLAQTGTLSFIDIADTNGTQFFQNSYGTEFHDFDDDGDLDLFMIGADSQLSKIWRNDGGNQFTDTDLLTGTPLLADVSGDLNGGKAVDYDNDGDLDLFFHDHKPLNGRNNARKLYRNDGNWQFTDVTAAEGLQEVNRGSYDSPWGDIDRDGDQDLIATTDSGTPERIYLSDESTNGNHWLYVELEGAAFNTTGLGATLYATINEGTPQERTIRREANTNAGTFNQSDLPVHFGLGTASLIDELRIVWTDGMTQVLADVALDQYLSVAYADRLVGDFNGDGTVDVADYTVWRDAEGTQEIGNAADANGDGLVNADDYSAWAANFGATSAGGSSIPEPTTQLLIMLMMAAFGGVRRR</sequence>
<dbReference type="CDD" id="cd14256">
    <property type="entry name" value="Dockerin_I"/>
    <property type="match status" value="1"/>
</dbReference>
<dbReference type="Pfam" id="PF07593">
    <property type="entry name" value="UnbV_ASPIC"/>
    <property type="match status" value="1"/>
</dbReference>
<dbReference type="InterPro" id="IPR018247">
    <property type="entry name" value="EF_Hand_1_Ca_BS"/>
</dbReference>
<dbReference type="Proteomes" id="UP000318995">
    <property type="component" value="Unassembled WGS sequence"/>
</dbReference>